<feature type="region of interest" description="Disordered" evidence="1">
    <location>
        <begin position="1"/>
        <end position="21"/>
    </location>
</feature>
<evidence type="ECO:0000313" key="2">
    <source>
        <dbReference type="Proteomes" id="UP000887560"/>
    </source>
</evidence>
<protein>
    <submittedName>
        <fullName evidence="3">Phospholipase A(2)</fullName>
    </submittedName>
</protein>
<feature type="region of interest" description="Disordered" evidence="1">
    <location>
        <begin position="77"/>
        <end position="96"/>
    </location>
</feature>
<sequence length="256" mass="29374">MEPKIDPEMDPEIVLEIEPEIEPEIVLEREREMDHPEIVLEIESEMEDEIESAPQNHINQPPEIEQQQQTNNSIITASTPLTSNDSNGDSSDQKKSSGSRKFYYLLLLFVIYYYLYDSPTLEECNRTFELDENFDFYQCKCVQDLRICKISLVILQTCNTTSPAKVFRNETNCEMLYSECSTADKYSCKAGMCECLNAMVTCFSHHKCNPIPSKKVRSIGVVAAFTEIILGDLVKDIEEIRDMNGYRRDITGFEGI</sequence>
<name>A0A915P6A3_9BILA</name>
<evidence type="ECO:0000256" key="1">
    <source>
        <dbReference type="SAM" id="MobiDB-lite"/>
    </source>
</evidence>
<dbReference type="AlphaFoldDB" id="A0A915P6A3"/>
<dbReference type="WBParaSite" id="scf7180000423485.g11093">
    <property type="protein sequence ID" value="scf7180000423485.g11093"/>
    <property type="gene ID" value="scf7180000423485.g11093"/>
</dbReference>
<proteinExistence type="predicted"/>
<evidence type="ECO:0000313" key="3">
    <source>
        <dbReference type="WBParaSite" id="scf7180000423485.g11093"/>
    </source>
</evidence>
<dbReference type="Proteomes" id="UP000887560">
    <property type="component" value="Unplaced"/>
</dbReference>
<feature type="compositionally biased region" description="Acidic residues" evidence="1">
    <location>
        <begin position="8"/>
        <end position="21"/>
    </location>
</feature>
<keyword evidence="2" id="KW-1185">Reference proteome</keyword>
<accession>A0A915P6A3</accession>
<organism evidence="2 3">
    <name type="scientific">Meloidogyne floridensis</name>
    <dbReference type="NCBI Taxonomy" id="298350"/>
    <lineage>
        <taxon>Eukaryota</taxon>
        <taxon>Metazoa</taxon>
        <taxon>Ecdysozoa</taxon>
        <taxon>Nematoda</taxon>
        <taxon>Chromadorea</taxon>
        <taxon>Rhabditida</taxon>
        <taxon>Tylenchina</taxon>
        <taxon>Tylenchomorpha</taxon>
        <taxon>Tylenchoidea</taxon>
        <taxon>Meloidogynidae</taxon>
        <taxon>Meloidogyninae</taxon>
        <taxon>Meloidogyne</taxon>
    </lineage>
</organism>
<reference evidence="3" key="1">
    <citation type="submission" date="2022-11" db="UniProtKB">
        <authorList>
            <consortium name="WormBaseParasite"/>
        </authorList>
    </citation>
    <scope>IDENTIFICATION</scope>
</reference>